<dbReference type="InterPro" id="IPR050107">
    <property type="entry name" value="ABC_carbohydrate_import_ATPase"/>
</dbReference>
<proteinExistence type="predicted"/>
<feature type="domain" description="ABC transporter" evidence="4">
    <location>
        <begin position="24"/>
        <end position="264"/>
    </location>
</feature>
<dbReference type="InterPro" id="IPR003593">
    <property type="entry name" value="AAA+_ATPase"/>
</dbReference>
<name>A0A7T7KU64_9ACTN</name>
<dbReference type="RefSeq" id="WP_200394045.1">
    <property type="nucleotide sequence ID" value="NZ_CP066831.1"/>
</dbReference>
<dbReference type="AlphaFoldDB" id="A0A7T7KU64"/>
<dbReference type="GO" id="GO:0016887">
    <property type="term" value="F:ATP hydrolysis activity"/>
    <property type="evidence" value="ECO:0007669"/>
    <property type="project" value="InterPro"/>
</dbReference>
<accession>A0A7T7KU64</accession>
<dbReference type="InterPro" id="IPR003439">
    <property type="entry name" value="ABC_transporter-like_ATP-bd"/>
</dbReference>
<gene>
    <name evidence="5" type="ORF">JEQ17_04935</name>
</gene>
<dbReference type="Gene3D" id="3.40.50.300">
    <property type="entry name" value="P-loop containing nucleotide triphosphate hydrolases"/>
    <property type="match status" value="1"/>
</dbReference>
<dbReference type="InterPro" id="IPR027417">
    <property type="entry name" value="P-loop_NTPase"/>
</dbReference>
<protein>
    <submittedName>
        <fullName evidence="5">Sugar ABC transporter ATP-binding protein</fullName>
    </submittedName>
</protein>
<dbReference type="CDD" id="cd03216">
    <property type="entry name" value="ABC_Carb_Monos_I"/>
    <property type="match status" value="1"/>
</dbReference>
<feature type="compositionally biased region" description="Low complexity" evidence="3">
    <location>
        <begin position="294"/>
        <end position="308"/>
    </location>
</feature>
<feature type="region of interest" description="Disordered" evidence="3">
    <location>
        <begin position="284"/>
        <end position="308"/>
    </location>
</feature>
<evidence type="ECO:0000259" key="4">
    <source>
        <dbReference type="PROSITE" id="PS50893"/>
    </source>
</evidence>
<evidence type="ECO:0000313" key="6">
    <source>
        <dbReference type="Proteomes" id="UP000595636"/>
    </source>
</evidence>
<dbReference type="KEGG" id="slf:JEQ17_04935"/>
<evidence type="ECO:0000313" key="5">
    <source>
        <dbReference type="EMBL" id="QQM38882.1"/>
    </source>
</evidence>
<dbReference type="PANTHER" id="PTHR43790">
    <property type="entry name" value="CARBOHYDRATE TRANSPORT ATP-BINDING PROTEIN MG119-RELATED"/>
    <property type="match status" value="1"/>
</dbReference>
<dbReference type="EMBL" id="CP066831">
    <property type="protein sequence ID" value="QQM38882.1"/>
    <property type="molecule type" value="Genomic_DNA"/>
</dbReference>
<sequence>MTTNPTSPNGAAVKDKPDTTEPIVELQGAGKAYGNVRALHGVDLAVYPSQVTCVLGDNGAGKSTLIKIISGLHQHTEGAFLIDGQAVQLSNPREALDKGIATVYQDLATVPLMPVWRNFFLGSEMTKGPWPVRRLDIARMKATADQELRHMGIILDDLDQPIGTLSGGQRQSVAIARAVYFGARVLILDEPTAALGVKQSGVVLKYIAAARDRGLGVIFITHNPHHAYMVGDHFSVLRLGTMELSAARADVSLEELTNHMAGGAELAALKHELAQVRGVDVEELPEAEDLKTPTTTAASTSTSAEGKS</sequence>
<organism evidence="5 6">
    <name type="scientific">Streptomyces liliifuscus</name>
    <dbReference type="NCBI Taxonomy" id="2797636"/>
    <lineage>
        <taxon>Bacteria</taxon>
        <taxon>Bacillati</taxon>
        <taxon>Actinomycetota</taxon>
        <taxon>Actinomycetes</taxon>
        <taxon>Kitasatosporales</taxon>
        <taxon>Streptomycetaceae</taxon>
        <taxon>Streptomyces</taxon>
    </lineage>
</organism>
<keyword evidence="2 5" id="KW-0067">ATP-binding</keyword>
<evidence type="ECO:0000256" key="3">
    <source>
        <dbReference type="SAM" id="MobiDB-lite"/>
    </source>
</evidence>
<dbReference type="SMART" id="SM00382">
    <property type="entry name" value="AAA"/>
    <property type="match status" value="1"/>
</dbReference>
<evidence type="ECO:0000256" key="2">
    <source>
        <dbReference type="ARBA" id="ARBA00022840"/>
    </source>
</evidence>
<reference evidence="5 6" key="1">
    <citation type="submission" date="2020-12" db="EMBL/GenBank/DDBJ databases">
        <title>A novel species.</title>
        <authorList>
            <person name="Li K."/>
        </authorList>
    </citation>
    <scope>NUCLEOTIDE SEQUENCE [LARGE SCALE GENOMIC DNA]</scope>
    <source>
        <strain evidence="5 6">ZYC-3</strain>
    </source>
</reference>
<dbReference type="PANTHER" id="PTHR43790:SF8">
    <property type="entry name" value="SUGAR ABC TRANSPORTER ATP-BINDING PROTEIN"/>
    <property type="match status" value="1"/>
</dbReference>
<dbReference type="PROSITE" id="PS50893">
    <property type="entry name" value="ABC_TRANSPORTER_2"/>
    <property type="match status" value="1"/>
</dbReference>
<keyword evidence="1" id="KW-0547">Nucleotide-binding</keyword>
<dbReference type="GO" id="GO:0005524">
    <property type="term" value="F:ATP binding"/>
    <property type="evidence" value="ECO:0007669"/>
    <property type="project" value="UniProtKB-KW"/>
</dbReference>
<keyword evidence="6" id="KW-1185">Reference proteome</keyword>
<evidence type="ECO:0000256" key="1">
    <source>
        <dbReference type="ARBA" id="ARBA00022741"/>
    </source>
</evidence>
<dbReference type="SUPFAM" id="SSF52540">
    <property type="entry name" value="P-loop containing nucleoside triphosphate hydrolases"/>
    <property type="match status" value="1"/>
</dbReference>
<dbReference type="Proteomes" id="UP000595636">
    <property type="component" value="Chromosome"/>
</dbReference>
<dbReference type="Pfam" id="PF00005">
    <property type="entry name" value="ABC_tran"/>
    <property type="match status" value="1"/>
</dbReference>